<organism evidence="1 2">
    <name type="scientific">Tetranychus urticae</name>
    <name type="common">Two-spotted spider mite</name>
    <dbReference type="NCBI Taxonomy" id="32264"/>
    <lineage>
        <taxon>Eukaryota</taxon>
        <taxon>Metazoa</taxon>
        <taxon>Ecdysozoa</taxon>
        <taxon>Arthropoda</taxon>
        <taxon>Chelicerata</taxon>
        <taxon>Arachnida</taxon>
        <taxon>Acari</taxon>
        <taxon>Acariformes</taxon>
        <taxon>Trombidiformes</taxon>
        <taxon>Prostigmata</taxon>
        <taxon>Eleutherengona</taxon>
        <taxon>Raphignathae</taxon>
        <taxon>Tetranychoidea</taxon>
        <taxon>Tetranychidae</taxon>
        <taxon>Tetranychus</taxon>
    </lineage>
</organism>
<accession>T1JQP5</accession>
<dbReference type="EnsemblMetazoa" id="tetur01g03980.1">
    <property type="protein sequence ID" value="tetur01g03980.1"/>
    <property type="gene ID" value="tetur01g03980"/>
</dbReference>
<dbReference type="HOGENOM" id="CLU_3242754_0_0_1"/>
<reference evidence="2" key="1">
    <citation type="submission" date="2011-08" db="EMBL/GenBank/DDBJ databases">
        <authorList>
            <person name="Rombauts S."/>
        </authorList>
    </citation>
    <scope>NUCLEOTIDE SEQUENCE</scope>
    <source>
        <strain evidence="2">London</strain>
    </source>
</reference>
<proteinExistence type="predicted"/>
<keyword evidence="2" id="KW-1185">Reference proteome</keyword>
<reference evidence="1" key="2">
    <citation type="submission" date="2015-06" db="UniProtKB">
        <authorList>
            <consortium name="EnsemblMetazoa"/>
        </authorList>
    </citation>
    <scope>IDENTIFICATION</scope>
</reference>
<dbReference type="Proteomes" id="UP000015104">
    <property type="component" value="Unassembled WGS sequence"/>
</dbReference>
<dbReference type="AlphaFoldDB" id="T1JQP5"/>
<evidence type="ECO:0000313" key="1">
    <source>
        <dbReference type="EnsemblMetazoa" id="tetur01g03980.1"/>
    </source>
</evidence>
<name>T1JQP5_TETUR</name>
<sequence length="43" mass="5151">MLGQRMMERLRLWCMLGQQHSVGLEQHKLGQLKLWCKRGQRSV</sequence>
<protein>
    <submittedName>
        <fullName evidence="1">Uncharacterized protein</fullName>
    </submittedName>
</protein>
<evidence type="ECO:0000313" key="2">
    <source>
        <dbReference type="Proteomes" id="UP000015104"/>
    </source>
</evidence>
<dbReference type="EMBL" id="CAEY01000440">
    <property type="status" value="NOT_ANNOTATED_CDS"/>
    <property type="molecule type" value="Genomic_DNA"/>
</dbReference>